<reference evidence="2" key="1">
    <citation type="submission" date="2022-11" db="UniProtKB">
        <authorList>
            <consortium name="WormBaseParasite"/>
        </authorList>
    </citation>
    <scope>IDENTIFICATION</scope>
</reference>
<dbReference type="WBParaSite" id="ES5_v2.g9142.t1">
    <property type="protein sequence ID" value="ES5_v2.g9142.t1"/>
    <property type="gene ID" value="ES5_v2.g9142"/>
</dbReference>
<proteinExistence type="predicted"/>
<dbReference type="Proteomes" id="UP000887579">
    <property type="component" value="Unplaced"/>
</dbReference>
<accession>A0AC34GVU9</accession>
<evidence type="ECO:0000313" key="2">
    <source>
        <dbReference type="WBParaSite" id="ES5_v2.g9142.t1"/>
    </source>
</evidence>
<sequence length="715" mass="81411">MYPTLPQRKDPLKDIQYPDPPHFYRNYSKDAIRRGMCFPPPPLPTAFQIFGEVYDLKAHVIPPVETKGVQRVFGEIHGIGDIRDQMIKINRSIMAAFIDLTQILIENPQSDDRIEKINNIRVLFLNFHNLINELRPVQARATLVANQKSKILRTQKLEYDITETLAATQAALLTAKLLPRKLPTIPVPLMPELDEEEALSLEAIDYISLMEPTAAEDDFTEIFTEKKTRKQLQEEAYILQHWKEPPKKLKERYIYRDKLIALKDEEIKYESSDEDADDERTDDELDSTSDEEENQEEQTNEEAETEMEVDVEVNSGDETEKEESDIEDSSKGSPRYHSPPPPEVQKLLQASSRDSEVIDEPEVRELRREIIDDEKEILQGMPKYYDQKAFEEYFKARGVAPDQDEEVLEVLRKKRERIQKLQEKTVYLSSDSEESGEEEEGSKEPPTKKQKLHLMEVIDDDAIPPTTTIIDDGDEDESGEEEIIEHSENQPEKEAQIQIQKEQESDEESEAAYSSDLDSSDFSFNDFSEVENSSDLSSDSSDNEAFYIESAIEATIGIPSKRRLQKADEEDDEPIRKPRKPSTKPKHVQIESSGSDSDVETSRKSRKKAKKGAEVDSERSSDESDSEVIEPDPASGSTLEEAGTLPSQEDSDALLVTSPDNVDEEEAMEASDNEDSHEAVDQQRPESLQELNRPSPVASSSPFDDDQPPILEPEM</sequence>
<evidence type="ECO:0000313" key="1">
    <source>
        <dbReference type="Proteomes" id="UP000887579"/>
    </source>
</evidence>
<protein>
    <submittedName>
        <fullName evidence="2">Mediator of RNA polymerase II transcription subunit 7</fullName>
    </submittedName>
</protein>
<organism evidence="1 2">
    <name type="scientific">Panagrolaimus sp. ES5</name>
    <dbReference type="NCBI Taxonomy" id="591445"/>
    <lineage>
        <taxon>Eukaryota</taxon>
        <taxon>Metazoa</taxon>
        <taxon>Ecdysozoa</taxon>
        <taxon>Nematoda</taxon>
        <taxon>Chromadorea</taxon>
        <taxon>Rhabditida</taxon>
        <taxon>Tylenchina</taxon>
        <taxon>Panagrolaimomorpha</taxon>
        <taxon>Panagrolaimoidea</taxon>
        <taxon>Panagrolaimidae</taxon>
        <taxon>Panagrolaimus</taxon>
    </lineage>
</organism>
<name>A0AC34GVU9_9BILA</name>